<gene>
    <name evidence="3" type="ORF">Tharo_2983</name>
</gene>
<dbReference type="SUPFAM" id="SSF51735">
    <property type="entry name" value="NAD(P)-binding Rossmann-fold domains"/>
    <property type="match status" value="1"/>
</dbReference>
<dbReference type="InterPro" id="IPR036291">
    <property type="entry name" value="NAD(P)-bd_dom_sf"/>
</dbReference>
<dbReference type="Proteomes" id="UP000241885">
    <property type="component" value="Chromosome"/>
</dbReference>
<reference evidence="3 4" key="1">
    <citation type="submission" date="2018-03" db="EMBL/GenBank/DDBJ databases">
        <title>Complete genome sequence of Thauera aromatica, a model organism for studying aromatic compound degradation under denitrifying conditions.</title>
        <authorList>
            <person name="Lo H.-Y."/>
            <person name="Goris T."/>
            <person name="Boll M."/>
            <person name="Mueller J.A."/>
        </authorList>
    </citation>
    <scope>NUCLEOTIDE SEQUENCE [LARGE SCALE GENOMIC DNA]</scope>
    <source>
        <strain evidence="3 4">K172</strain>
    </source>
</reference>
<dbReference type="PANTHER" id="PTHR43639:SF1">
    <property type="entry name" value="SHORT-CHAIN DEHYDROGENASE_REDUCTASE FAMILY PROTEIN"/>
    <property type="match status" value="1"/>
</dbReference>
<dbReference type="RefSeq" id="WP_107221915.1">
    <property type="nucleotide sequence ID" value="NZ_CP028339.1"/>
</dbReference>
<dbReference type="AlphaFoldDB" id="A0A2R4BRN5"/>
<keyword evidence="2" id="KW-0560">Oxidoreductase</keyword>
<dbReference type="Pfam" id="PF13561">
    <property type="entry name" value="adh_short_C2"/>
    <property type="match status" value="1"/>
</dbReference>
<dbReference type="KEGG" id="tak:Tharo_2983"/>
<protein>
    <submittedName>
        <fullName evidence="3">FolM Alternative dihydrofolate reductase 1</fullName>
    </submittedName>
</protein>
<dbReference type="Gene3D" id="3.40.50.720">
    <property type="entry name" value="NAD(P)-binding Rossmann-like Domain"/>
    <property type="match status" value="1"/>
</dbReference>
<dbReference type="PROSITE" id="PS00061">
    <property type="entry name" value="ADH_SHORT"/>
    <property type="match status" value="1"/>
</dbReference>
<evidence type="ECO:0000256" key="2">
    <source>
        <dbReference type="ARBA" id="ARBA00023002"/>
    </source>
</evidence>
<dbReference type="OrthoDB" id="9793499at2"/>
<dbReference type="NCBIfam" id="NF006598">
    <property type="entry name" value="PRK09135.1"/>
    <property type="match status" value="1"/>
</dbReference>
<name>A0A2R4BRN5_THAAR</name>
<sequence>MTPLPPSPAPLILVTGAARRVGAGIARELHAAGARVALHYRHSADAAAALAADFNARRPDSAFTVGADLARFGAAEELASRVLALGGRLDGLVNNASSFFPTPIGRIDRAAWDELIGSNLMGPLFLSQALAPALQASAGAIVNLVDIHAERPLPQYPLYSAAKAGLAGLTRALAVELAPAVRVNGVSPGPIEWPEDGQFSAAERQYIVDHTLLKRAGSATDIARTVRFLLFDAPYITGQIIAVDGGRSAHL</sequence>
<evidence type="ECO:0000313" key="3">
    <source>
        <dbReference type="EMBL" id="AVR89864.1"/>
    </source>
</evidence>
<proteinExistence type="inferred from homology"/>
<dbReference type="PRINTS" id="PR00080">
    <property type="entry name" value="SDRFAMILY"/>
</dbReference>
<dbReference type="EMBL" id="CP028339">
    <property type="protein sequence ID" value="AVR89864.1"/>
    <property type="molecule type" value="Genomic_DNA"/>
</dbReference>
<evidence type="ECO:0000256" key="1">
    <source>
        <dbReference type="ARBA" id="ARBA00006484"/>
    </source>
</evidence>
<dbReference type="InterPro" id="IPR020904">
    <property type="entry name" value="Sc_DH/Rdtase_CS"/>
</dbReference>
<dbReference type="InterPro" id="IPR002347">
    <property type="entry name" value="SDR_fam"/>
</dbReference>
<dbReference type="PANTHER" id="PTHR43639">
    <property type="entry name" value="OXIDOREDUCTASE, SHORT-CHAIN DEHYDROGENASE/REDUCTASE FAMILY (AFU_ORTHOLOGUE AFUA_5G02870)"/>
    <property type="match status" value="1"/>
</dbReference>
<organism evidence="3 4">
    <name type="scientific">Thauera aromatica K172</name>
    <dbReference type="NCBI Taxonomy" id="44139"/>
    <lineage>
        <taxon>Bacteria</taxon>
        <taxon>Pseudomonadati</taxon>
        <taxon>Pseudomonadota</taxon>
        <taxon>Betaproteobacteria</taxon>
        <taxon>Rhodocyclales</taxon>
        <taxon>Zoogloeaceae</taxon>
        <taxon>Thauera</taxon>
    </lineage>
</organism>
<evidence type="ECO:0000313" key="4">
    <source>
        <dbReference type="Proteomes" id="UP000241885"/>
    </source>
</evidence>
<keyword evidence="4" id="KW-1185">Reference proteome</keyword>
<dbReference type="PRINTS" id="PR00081">
    <property type="entry name" value="GDHRDH"/>
</dbReference>
<comment type="similarity">
    <text evidence="1">Belongs to the short-chain dehydrogenases/reductases (SDR) family.</text>
</comment>
<accession>A0A2R4BRN5</accession>
<dbReference type="GO" id="GO:0016491">
    <property type="term" value="F:oxidoreductase activity"/>
    <property type="evidence" value="ECO:0007669"/>
    <property type="project" value="UniProtKB-KW"/>
</dbReference>